<protein>
    <submittedName>
        <fullName evidence="3">Glutathione S-transferase family protein</fullName>
    </submittedName>
</protein>
<proteinExistence type="predicted"/>
<evidence type="ECO:0000313" key="4">
    <source>
        <dbReference type="Proteomes" id="UP000484255"/>
    </source>
</evidence>
<name>A0A7C9TLU9_9BURK</name>
<dbReference type="InterPro" id="IPR004046">
    <property type="entry name" value="GST_C"/>
</dbReference>
<dbReference type="SUPFAM" id="SSF52833">
    <property type="entry name" value="Thioredoxin-like"/>
    <property type="match status" value="1"/>
</dbReference>
<reference evidence="3 4" key="1">
    <citation type="submission" date="2020-02" db="EMBL/GenBank/DDBJ databases">
        <title>Ideonella bacterium strain TBM-1.</title>
        <authorList>
            <person name="Chen W.-M."/>
        </authorList>
    </citation>
    <scope>NUCLEOTIDE SEQUENCE [LARGE SCALE GENOMIC DNA]</scope>
    <source>
        <strain evidence="3 4">TBM-1</strain>
    </source>
</reference>
<feature type="domain" description="GST N-terminal" evidence="1">
    <location>
        <begin position="1"/>
        <end position="80"/>
    </location>
</feature>
<dbReference type="InterPro" id="IPR036282">
    <property type="entry name" value="Glutathione-S-Trfase_C_sf"/>
</dbReference>
<dbReference type="Pfam" id="PF13409">
    <property type="entry name" value="GST_N_2"/>
    <property type="match status" value="1"/>
</dbReference>
<feature type="domain" description="GST C-terminal" evidence="2">
    <location>
        <begin position="85"/>
        <end position="216"/>
    </location>
</feature>
<dbReference type="Proteomes" id="UP000484255">
    <property type="component" value="Unassembled WGS sequence"/>
</dbReference>
<accession>A0A7C9TLU9</accession>
<dbReference type="AlphaFoldDB" id="A0A7C9TLU9"/>
<sequence>MRLYFHPLSTCSRRVLLTVHLLDVPVERVVVDLTRGEQFAPAFLALNPNHRVPVLEHEGWVLWESYAIMEYLAAQVPGQTLLPADPRGRAEVSRWMHWCGQDFMPGISTLNWEHHIKPLVGQGAPDAARVAQGRTQVRTAAEVLNAHLAGRDWVAPHGLSLADLALAAPLADQDAAQLPVHDLPHLQRWLAQVQALPAWAATQPAAVAAAVTAPQA</sequence>
<dbReference type="Gene3D" id="1.20.1050.10">
    <property type="match status" value="1"/>
</dbReference>
<dbReference type="Pfam" id="PF00043">
    <property type="entry name" value="GST_C"/>
    <property type="match status" value="1"/>
</dbReference>
<dbReference type="RefSeq" id="WP_163459476.1">
    <property type="nucleotide sequence ID" value="NZ_JAAGOH010000036.1"/>
</dbReference>
<evidence type="ECO:0000259" key="2">
    <source>
        <dbReference type="PROSITE" id="PS50405"/>
    </source>
</evidence>
<organism evidence="3 4">
    <name type="scientific">Ideonella livida</name>
    <dbReference type="NCBI Taxonomy" id="2707176"/>
    <lineage>
        <taxon>Bacteria</taxon>
        <taxon>Pseudomonadati</taxon>
        <taxon>Pseudomonadota</taxon>
        <taxon>Betaproteobacteria</taxon>
        <taxon>Burkholderiales</taxon>
        <taxon>Sphaerotilaceae</taxon>
        <taxon>Ideonella</taxon>
    </lineage>
</organism>
<dbReference type="EMBL" id="JAAGOH010000036">
    <property type="protein sequence ID" value="NDY93438.1"/>
    <property type="molecule type" value="Genomic_DNA"/>
</dbReference>
<dbReference type="PROSITE" id="PS50405">
    <property type="entry name" value="GST_CTER"/>
    <property type="match status" value="1"/>
</dbReference>
<evidence type="ECO:0000313" key="3">
    <source>
        <dbReference type="EMBL" id="NDY93438.1"/>
    </source>
</evidence>
<dbReference type="InterPro" id="IPR010987">
    <property type="entry name" value="Glutathione-S-Trfase_C-like"/>
</dbReference>
<dbReference type="PANTHER" id="PTHR44051">
    <property type="entry name" value="GLUTATHIONE S-TRANSFERASE-RELATED"/>
    <property type="match status" value="1"/>
</dbReference>
<dbReference type="InterPro" id="IPR036249">
    <property type="entry name" value="Thioredoxin-like_sf"/>
</dbReference>
<dbReference type="SFLD" id="SFLDG01150">
    <property type="entry name" value="Main.1:_Beta-like"/>
    <property type="match status" value="1"/>
</dbReference>
<dbReference type="SFLD" id="SFLDS00019">
    <property type="entry name" value="Glutathione_Transferase_(cytos"/>
    <property type="match status" value="1"/>
</dbReference>
<gene>
    <name evidence="3" type="ORF">G3A44_19795</name>
</gene>
<keyword evidence="4" id="KW-1185">Reference proteome</keyword>
<dbReference type="SUPFAM" id="SSF47616">
    <property type="entry name" value="GST C-terminal domain-like"/>
    <property type="match status" value="1"/>
</dbReference>
<dbReference type="Gene3D" id="3.40.30.10">
    <property type="entry name" value="Glutaredoxin"/>
    <property type="match status" value="1"/>
</dbReference>
<dbReference type="SFLD" id="SFLDG00358">
    <property type="entry name" value="Main_(cytGST)"/>
    <property type="match status" value="1"/>
</dbReference>
<dbReference type="PANTHER" id="PTHR44051:SF8">
    <property type="entry name" value="GLUTATHIONE S-TRANSFERASE GSTA"/>
    <property type="match status" value="1"/>
</dbReference>
<dbReference type="InterPro" id="IPR040079">
    <property type="entry name" value="Glutathione_S-Trfase"/>
</dbReference>
<dbReference type="PROSITE" id="PS50404">
    <property type="entry name" value="GST_NTER"/>
    <property type="match status" value="1"/>
</dbReference>
<dbReference type="GO" id="GO:0016740">
    <property type="term" value="F:transferase activity"/>
    <property type="evidence" value="ECO:0007669"/>
    <property type="project" value="UniProtKB-KW"/>
</dbReference>
<dbReference type="InterPro" id="IPR004045">
    <property type="entry name" value="Glutathione_S-Trfase_N"/>
</dbReference>
<dbReference type="CDD" id="cd00570">
    <property type="entry name" value="GST_N_family"/>
    <property type="match status" value="1"/>
</dbReference>
<keyword evidence="3" id="KW-0808">Transferase</keyword>
<comment type="caution">
    <text evidence="3">The sequence shown here is derived from an EMBL/GenBank/DDBJ whole genome shotgun (WGS) entry which is preliminary data.</text>
</comment>
<evidence type="ECO:0000259" key="1">
    <source>
        <dbReference type="PROSITE" id="PS50404"/>
    </source>
</evidence>